<evidence type="ECO:0000259" key="5">
    <source>
        <dbReference type="PROSITE" id="PS50125"/>
    </source>
</evidence>
<feature type="domain" description="2Fe-2S ferredoxin-type" evidence="6">
    <location>
        <begin position="258"/>
        <end position="353"/>
    </location>
</feature>
<dbReference type="PROSITE" id="PS50125">
    <property type="entry name" value="GUANYLATE_CYCLASE_2"/>
    <property type="match status" value="1"/>
</dbReference>
<evidence type="ECO:0000256" key="3">
    <source>
        <dbReference type="ARBA" id="ARBA00023136"/>
    </source>
</evidence>
<feature type="transmembrane region" description="Helical" evidence="4">
    <location>
        <begin position="59"/>
        <end position="77"/>
    </location>
</feature>
<feature type="transmembrane region" description="Helical" evidence="4">
    <location>
        <begin position="89"/>
        <end position="109"/>
    </location>
</feature>
<evidence type="ECO:0000313" key="7">
    <source>
        <dbReference type="EMBL" id="XCG46458.1"/>
    </source>
</evidence>
<dbReference type="CDD" id="cd00207">
    <property type="entry name" value="fer2"/>
    <property type="match status" value="1"/>
</dbReference>
<dbReference type="RefSeq" id="WP_353640971.1">
    <property type="nucleotide sequence ID" value="NZ_CP159253.1"/>
</dbReference>
<dbReference type="Gene3D" id="3.30.70.1230">
    <property type="entry name" value="Nucleotide cyclase"/>
    <property type="match status" value="1"/>
</dbReference>
<name>A0AAU8CHZ7_9HYPH</name>
<dbReference type="SMART" id="SM00044">
    <property type="entry name" value="CYCc"/>
    <property type="match status" value="1"/>
</dbReference>
<feature type="transmembrane region" description="Helical" evidence="4">
    <location>
        <begin position="172"/>
        <end position="193"/>
    </location>
</feature>
<organism evidence="7">
    <name type="scientific">Mesorhizobium sp. WSM2240</name>
    <dbReference type="NCBI Taxonomy" id="3228851"/>
    <lineage>
        <taxon>Bacteria</taxon>
        <taxon>Pseudomonadati</taxon>
        <taxon>Pseudomonadota</taxon>
        <taxon>Alphaproteobacteria</taxon>
        <taxon>Hyphomicrobiales</taxon>
        <taxon>Phyllobacteriaceae</taxon>
        <taxon>Mesorhizobium</taxon>
    </lineage>
</organism>
<feature type="transmembrane region" description="Helical" evidence="4">
    <location>
        <begin position="228"/>
        <end position="246"/>
    </location>
</feature>
<dbReference type="AlphaFoldDB" id="A0AAU8CHZ7"/>
<evidence type="ECO:0000256" key="2">
    <source>
        <dbReference type="ARBA" id="ARBA00022475"/>
    </source>
</evidence>
<feature type="domain" description="Guanylate cyclase" evidence="5">
    <location>
        <begin position="376"/>
        <end position="508"/>
    </location>
</feature>
<evidence type="ECO:0000256" key="4">
    <source>
        <dbReference type="SAM" id="Phobius"/>
    </source>
</evidence>
<dbReference type="InterPro" id="IPR034804">
    <property type="entry name" value="SQR/QFR_C/D"/>
</dbReference>
<dbReference type="InterPro" id="IPR036010">
    <property type="entry name" value="2Fe-2S_ferredoxin-like_sf"/>
</dbReference>
<dbReference type="PANTHER" id="PTHR43081">
    <property type="entry name" value="ADENYLATE CYCLASE, TERMINAL-DIFFERENTIATION SPECIFIC-RELATED"/>
    <property type="match status" value="1"/>
</dbReference>
<accession>A0AAU8CHZ7</accession>
<dbReference type="GO" id="GO:0005886">
    <property type="term" value="C:plasma membrane"/>
    <property type="evidence" value="ECO:0007669"/>
    <property type="project" value="UniProtKB-SubCell"/>
</dbReference>
<dbReference type="SUPFAM" id="SSF55073">
    <property type="entry name" value="Nucleotide cyclase"/>
    <property type="match status" value="1"/>
</dbReference>
<dbReference type="PANTHER" id="PTHR43081:SF17">
    <property type="entry name" value="BLL5647 PROTEIN"/>
    <property type="match status" value="1"/>
</dbReference>
<gene>
    <name evidence="7" type="ORF">ABVK50_14080</name>
</gene>
<keyword evidence="4" id="KW-0812">Transmembrane</keyword>
<proteinExistence type="predicted"/>
<evidence type="ECO:0000256" key="1">
    <source>
        <dbReference type="ARBA" id="ARBA00004651"/>
    </source>
</evidence>
<dbReference type="SUPFAM" id="SSF54292">
    <property type="entry name" value="2Fe-2S ferredoxin-like"/>
    <property type="match status" value="1"/>
</dbReference>
<dbReference type="GO" id="GO:0004016">
    <property type="term" value="F:adenylate cyclase activity"/>
    <property type="evidence" value="ECO:0007669"/>
    <property type="project" value="UniProtKB-ARBA"/>
</dbReference>
<comment type="subcellular location">
    <subcellularLocation>
        <location evidence="1">Cell membrane</location>
        <topology evidence="1">Multi-pass membrane protein</topology>
    </subcellularLocation>
</comment>
<evidence type="ECO:0000259" key="6">
    <source>
        <dbReference type="PROSITE" id="PS51085"/>
    </source>
</evidence>
<keyword evidence="4" id="KW-1133">Transmembrane helix</keyword>
<reference evidence="7" key="1">
    <citation type="submission" date="2024-06" db="EMBL/GenBank/DDBJ databases">
        <title>Mesorhizobium karijinii sp. nov., a symbiont of the iconic Swainsona formosa from arid Australia.</title>
        <authorList>
            <person name="Hill Y.J."/>
            <person name="Watkin E.L.J."/>
            <person name="O'Hara G.W."/>
            <person name="Terpolilli J."/>
            <person name="Tye M.L."/>
            <person name="Kohlmeier M.G."/>
        </authorList>
    </citation>
    <scope>NUCLEOTIDE SEQUENCE</scope>
    <source>
        <strain evidence="7">WSM2240</strain>
    </source>
</reference>
<dbReference type="InterPro" id="IPR001054">
    <property type="entry name" value="A/G_cyclase"/>
</dbReference>
<keyword evidence="3 4" id="KW-0472">Membrane</keyword>
<protein>
    <submittedName>
        <fullName evidence="7">Adenylate/guanylate cyclase domain-containing protein</fullName>
    </submittedName>
</protein>
<keyword evidence="2" id="KW-1003">Cell membrane</keyword>
<dbReference type="EMBL" id="CP159253">
    <property type="protein sequence ID" value="XCG46458.1"/>
    <property type="molecule type" value="Genomic_DNA"/>
</dbReference>
<dbReference type="Gene3D" id="3.10.20.30">
    <property type="match status" value="1"/>
</dbReference>
<dbReference type="CDD" id="cd07302">
    <property type="entry name" value="CHD"/>
    <property type="match status" value="1"/>
</dbReference>
<dbReference type="InterPro" id="IPR050697">
    <property type="entry name" value="Adenylyl/Guanylyl_Cyclase_3/4"/>
</dbReference>
<sequence length="573" mass="61636">MSNPKRGMVRPLRLATGLVLFAYATSHLLNHAFGIRSAGTMQAAAKLLLDPWQTIPGLALLYGAVAIHVGLGLYSLYRRRHFRMPASEAVQIALGLSIPLLLISHAAAIRIGESIYDLSVGYDRVLYLYWVVAADFGLPRQYLLLVIVWIHGCLGIRAWLRSKRWYPRAVPALAALATLVPVLAALGFLNAGLDMRYVVANAPASLDEHVIDRPGSRQAADWAEVTRIVDAILAGYIGLLVGVFALRAGRNWHARRYGSIRVTYPNGRMVSVPAGFSVLEASRWAGIPHASVCGGRGRCSTCRVGILAGTENLSPPSGDELRLLTSIGAPPDVRLACQIRPTGDVTVVPLVNPASDPVLASRRFGAIGSGREMEIAALFVDMRQSTRLADDRLPYDVLFLFDRYIQMVSTAVRESGGHVTNIAGDGIMSVFGVDGTAEKAARDAFSAALRVWDGIDALNGELRAELPEPFRIGMGLHVGVAVVGAGWKGGTDGLPFLGDTGNVAARLEAEAKRLDCTLVASAEALSLLDKSREGAPHDTVLIRGKFEPVRVARFAGSDELRKLLARRPARKVA</sequence>
<dbReference type="InterPro" id="IPR001041">
    <property type="entry name" value="2Fe-2S_ferredoxin-type"/>
</dbReference>
<dbReference type="SUPFAM" id="SSF81343">
    <property type="entry name" value="Fumarate reductase respiratory complex transmembrane subunits"/>
    <property type="match status" value="1"/>
</dbReference>
<dbReference type="InterPro" id="IPR012675">
    <property type="entry name" value="Beta-grasp_dom_sf"/>
</dbReference>
<dbReference type="InterPro" id="IPR029787">
    <property type="entry name" value="Nucleotide_cyclase"/>
</dbReference>
<dbReference type="GO" id="GO:0035556">
    <property type="term" value="P:intracellular signal transduction"/>
    <property type="evidence" value="ECO:0007669"/>
    <property type="project" value="InterPro"/>
</dbReference>
<dbReference type="GO" id="GO:0006171">
    <property type="term" value="P:cAMP biosynthetic process"/>
    <property type="evidence" value="ECO:0007669"/>
    <property type="project" value="TreeGrafter"/>
</dbReference>
<dbReference type="Pfam" id="PF00211">
    <property type="entry name" value="Guanylate_cyc"/>
    <property type="match status" value="1"/>
</dbReference>
<dbReference type="Pfam" id="PF00111">
    <property type="entry name" value="Fer2"/>
    <property type="match status" value="1"/>
</dbReference>
<dbReference type="GO" id="GO:0051536">
    <property type="term" value="F:iron-sulfur cluster binding"/>
    <property type="evidence" value="ECO:0007669"/>
    <property type="project" value="InterPro"/>
</dbReference>
<dbReference type="PROSITE" id="PS51085">
    <property type="entry name" value="2FE2S_FER_2"/>
    <property type="match status" value="1"/>
</dbReference>